<keyword evidence="11" id="KW-0808">Transferase</keyword>
<dbReference type="PANTHER" id="PTHR37984:SF15">
    <property type="entry name" value="INTEGRASE CATALYTIC DOMAIN-CONTAINING PROTEIN"/>
    <property type="match status" value="1"/>
</dbReference>
<dbReference type="InterPro" id="IPR000477">
    <property type="entry name" value="RT_dom"/>
</dbReference>
<dbReference type="Pfam" id="PF17919">
    <property type="entry name" value="RT_RNaseH_2"/>
    <property type="match status" value="1"/>
</dbReference>
<proteinExistence type="inferred from homology"/>
<dbReference type="InterPro" id="IPR041588">
    <property type="entry name" value="Integrase_H2C2"/>
</dbReference>
<evidence type="ECO:0000256" key="7">
    <source>
        <dbReference type="ARBA" id="ARBA00022801"/>
    </source>
</evidence>
<dbReference type="FunFam" id="3.30.420.10:FF:000032">
    <property type="entry name" value="Retrovirus-related Pol polyprotein from transposon 297-like Protein"/>
    <property type="match status" value="1"/>
</dbReference>
<evidence type="ECO:0000256" key="10">
    <source>
        <dbReference type="ARBA" id="ARBA00022918"/>
    </source>
</evidence>
<reference evidence="18" key="2">
    <citation type="submission" date="2025-08" db="UniProtKB">
        <authorList>
            <consortium name="Ensembl"/>
        </authorList>
    </citation>
    <scope>IDENTIFICATION</scope>
</reference>
<evidence type="ECO:0000256" key="1">
    <source>
        <dbReference type="ARBA" id="ARBA00004123"/>
    </source>
</evidence>
<comment type="similarity">
    <text evidence="2">Belongs to the beta type-B retroviral polymerase family. HERV class-II K(HML-2) pol subfamily.</text>
</comment>
<dbReference type="PROSITE" id="PS50878">
    <property type="entry name" value="RT_POL"/>
    <property type="match status" value="1"/>
</dbReference>
<feature type="domain" description="Reverse transcriptase" evidence="16">
    <location>
        <begin position="192"/>
        <end position="372"/>
    </location>
</feature>
<dbReference type="GO" id="GO:0003677">
    <property type="term" value="F:DNA binding"/>
    <property type="evidence" value="ECO:0007669"/>
    <property type="project" value="UniProtKB-KW"/>
</dbReference>
<evidence type="ECO:0000256" key="5">
    <source>
        <dbReference type="ARBA" id="ARBA00022723"/>
    </source>
</evidence>
<dbReference type="InterPro" id="IPR021109">
    <property type="entry name" value="Peptidase_aspartic_dom_sf"/>
</dbReference>
<dbReference type="SUPFAM" id="SSF56672">
    <property type="entry name" value="DNA/RNA polymerases"/>
    <property type="match status" value="1"/>
</dbReference>
<dbReference type="Gene3D" id="2.40.70.10">
    <property type="entry name" value="Acid Proteases"/>
    <property type="match status" value="1"/>
</dbReference>
<dbReference type="CDD" id="cd09274">
    <property type="entry name" value="RNase_HI_RT_Ty3"/>
    <property type="match status" value="1"/>
</dbReference>
<dbReference type="SUPFAM" id="SSF54160">
    <property type="entry name" value="Chromo domain-like"/>
    <property type="match status" value="1"/>
</dbReference>
<dbReference type="InterPro" id="IPR016197">
    <property type="entry name" value="Chromo-like_dom_sf"/>
</dbReference>
<dbReference type="InterPro" id="IPR056924">
    <property type="entry name" value="SH3_Tf2-1"/>
</dbReference>
<dbReference type="FunFam" id="1.10.340.70:FF:000001">
    <property type="entry name" value="Retrovirus-related Pol polyprotein from transposon gypsy-like Protein"/>
    <property type="match status" value="1"/>
</dbReference>
<name>A0A803SNA0_ANOCA</name>
<dbReference type="FunFam" id="3.10.20.370:FF:000003">
    <property type="entry name" value="Transposon Tf2-6 polyprotein"/>
    <property type="match status" value="1"/>
</dbReference>
<dbReference type="Gene3D" id="3.30.70.270">
    <property type="match status" value="2"/>
</dbReference>
<evidence type="ECO:0000256" key="6">
    <source>
        <dbReference type="ARBA" id="ARBA00022750"/>
    </source>
</evidence>
<keyword evidence="4" id="KW-0645">Protease</keyword>
<protein>
    <recommendedName>
        <fullName evidence="14">Gypsy retrotransposon integrase-like protein 1</fullName>
        <ecNumber evidence="3">3.1.26.4</ecNumber>
    </recommendedName>
</protein>
<dbReference type="GO" id="GO:0005634">
    <property type="term" value="C:nucleus"/>
    <property type="evidence" value="ECO:0007669"/>
    <property type="project" value="UniProtKB-SubCell"/>
</dbReference>
<evidence type="ECO:0000259" key="15">
    <source>
        <dbReference type="PROSITE" id="PS50013"/>
    </source>
</evidence>
<reference evidence="18" key="3">
    <citation type="submission" date="2025-09" db="UniProtKB">
        <authorList>
            <consortium name="Ensembl"/>
        </authorList>
    </citation>
    <scope>IDENTIFICATION</scope>
</reference>
<dbReference type="InterPro" id="IPR041577">
    <property type="entry name" value="RT_RNaseH_2"/>
</dbReference>
<feature type="domain" description="Chromo" evidence="15">
    <location>
        <begin position="1053"/>
        <end position="1108"/>
    </location>
</feature>
<dbReference type="GeneTree" id="ENSGT01040000240511"/>
<keyword evidence="10" id="KW-0695">RNA-directed DNA polymerase</keyword>
<evidence type="ECO:0000256" key="11">
    <source>
        <dbReference type="ARBA" id="ARBA00022932"/>
    </source>
</evidence>
<dbReference type="GO" id="GO:0006508">
    <property type="term" value="P:proteolysis"/>
    <property type="evidence" value="ECO:0007669"/>
    <property type="project" value="UniProtKB-KW"/>
</dbReference>
<keyword evidence="5" id="KW-0479">Metal-binding</keyword>
<comment type="subcellular location">
    <subcellularLocation>
        <location evidence="1">Nucleus</location>
    </subcellularLocation>
</comment>
<keyword evidence="13" id="KW-0233">DNA recombination</keyword>
<evidence type="ECO:0000256" key="12">
    <source>
        <dbReference type="ARBA" id="ARBA00023125"/>
    </source>
</evidence>
<dbReference type="Pfam" id="PF17921">
    <property type="entry name" value="Integrase_H2C2"/>
    <property type="match status" value="1"/>
</dbReference>
<dbReference type="SUPFAM" id="SSF53098">
    <property type="entry name" value="Ribonuclease H-like"/>
    <property type="match status" value="1"/>
</dbReference>
<keyword evidence="9" id="KW-0229">DNA integration</keyword>
<dbReference type="InterPro" id="IPR000953">
    <property type="entry name" value="Chromo/chromo_shadow_dom"/>
</dbReference>
<keyword evidence="7" id="KW-0378">Hydrolase</keyword>
<dbReference type="PANTHER" id="PTHR37984">
    <property type="entry name" value="PROTEIN CBG26694"/>
    <property type="match status" value="1"/>
</dbReference>
<dbReference type="EC" id="3.1.26.4" evidence="3"/>
<keyword evidence="11" id="KW-0548">Nucleotidyltransferase</keyword>
<dbReference type="InterPro" id="IPR050951">
    <property type="entry name" value="Retrovirus_Pol_polyprotein"/>
</dbReference>
<dbReference type="Pfam" id="PF00665">
    <property type="entry name" value="rve"/>
    <property type="match status" value="1"/>
</dbReference>
<evidence type="ECO:0000259" key="16">
    <source>
        <dbReference type="PROSITE" id="PS50878"/>
    </source>
</evidence>
<sequence>MLDCGCTRCLITPELANRLGVEPNPLKTPVVFAQLDGSPAYGVPVTEKTGFLRMTMGSHAETLQFVISTMAHQPVILGVPWLRWQNPQIDWKRETFTFWDGNCNFESTPKDIEVLEPEGAIAAMSQGVPLESVPRVYHEFIEVFSEKECDQLPPHRKTDCAIEIDPNAKLPKPKLYAMSEPEKRALREFIDKNIERGFIEPSQSPMAAPVFFRPKADGLRLVVDYRGLNAISTTNQYPLPLMSEMLAQLGEARIFTKLDLREAFYRIRIKDEDCWKTAFNCHLGQYHFKVLPFGLCGGPKVFMQFINETFRDMLYKGVIIYLDDILLYSKSLSEHIRLTREVLRRLKENQLYAKLSKCEFHKTELDYLGFRISTKGIAMDPAKVQDVLAWEPPRTRRQLQGFLGFANFYRQFIKDFAKLSLPLTELLKTKGVGETRKTKTPGAKLNWTPECQEAFEELKRRFTSQPILVHAQRDKPFVVHCDASEAAYGAILLQADDEGALRPCAYLSRKFTETERNWRVWEKEAFAVKAALSHWRHFLEGTEAQFEVWTDHKNLQALRTPQRLNAKQLRWAQFFNRFNFKLKFFPGTQNRMADALSRMPDANYSALGEVGTVFTKEQLGLMVQTRATAKEKPPPSGQPHELSQELRLAADADPWLQSHRDELSQTGGLWTHGSKYYVPEELRGRVLAQAHDSKLAGHFGFTKTLKLLNRQFWWPTIRKDVKGYLQECPVCAMAKQKVGRPEGLLQSVADPSRPWTDIAMDFVVDLPNSNGFNTIWTIIDLFSKQAHFVALKRLPTAPELAKLFLQHVFRLHGCPKRIISDRGSQFTSRFWKSFLGILGTERALSTAFHPETDGATERVQKTLQQFLRCYSTYQQDQWSSMLPLAEYCINNSDHASTGVSPFKVVNGRDFPPFPALQKELPSDEKPGNWGEKIAAAWPSVQEALRTAKVDYKKYADRKRTAPPDYKVGELVYLSTKHLKSTQPSRKLSPRYVGPFPISAVVNPVTVRLQLPHRWRKVHPVFHVSLLKPAPNTHRWSKPGADPVPIMVGAHTHFEIKDILDSKKSRGKLYYLVQWSSQTLHPEWVAAEHVKAPKLRKQFHTKFPHKPGP</sequence>
<organism evidence="18 19">
    <name type="scientific">Anolis carolinensis</name>
    <name type="common">Green anole</name>
    <name type="synonym">American chameleon</name>
    <dbReference type="NCBI Taxonomy" id="28377"/>
    <lineage>
        <taxon>Eukaryota</taxon>
        <taxon>Metazoa</taxon>
        <taxon>Chordata</taxon>
        <taxon>Craniata</taxon>
        <taxon>Vertebrata</taxon>
        <taxon>Euteleostomi</taxon>
        <taxon>Lepidosauria</taxon>
        <taxon>Squamata</taxon>
        <taxon>Bifurcata</taxon>
        <taxon>Unidentata</taxon>
        <taxon>Episquamata</taxon>
        <taxon>Toxicofera</taxon>
        <taxon>Iguania</taxon>
        <taxon>Dactyloidae</taxon>
        <taxon>Anolis</taxon>
    </lineage>
</organism>
<evidence type="ECO:0000313" key="18">
    <source>
        <dbReference type="Ensembl" id="ENSACAP00000024440.1"/>
    </source>
</evidence>
<dbReference type="InterPro" id="IPR036397">
    <property type="entry name" value="RNaseH_sf"/>
</dbReference>
<feature type="domain" description="Integrase catalytic" evidence="17">
    <location>
        <begin position="750"/>
        <end position="909"/>
    </location>
</feature>
<evidence type="ECO:0000256" key="2">
    <source>
        <dbReference type="ARBA" id="ARBA00010879"/>
    </source>
</evidence>
<dbReference type="Gene3D" id="2.40.50.40">
    <property type="match status" value="1"/>
</dbReference>
<dbReference type="Gene3D" id="1.10.340.70">
    <property type="match status" value="1"/>
</dbReference>
<keyword evidence="12" id="KW-0238">DNA-binding</keyword>
<dbReference type="InParanoid" id="A0A803SNA0"/>
<dbReference type="GO" id="GO:0004190">
    <property type="term" value="F:aspartic-type endopeptidase activity"/>
    <property type="evidence" value="ECO:0007669"/>
    <property type="project" value="UniProtKB-KW"/>
</dbReference>
<dbReference type="Gene3D" id="3.30.420.10">
    <property type="entry name" value="Ribonuclease H-like superfamily/Ribonuclease H"/>
    <property type="match status" value="1"/>
</dbReference>
<evidence type="ECO:0000256" key="3">
    <source>
        <dbReference type="ARBA" id="ARBA00012180"/>
    </source>
</evidence>
<dbReference type="PROSITE" id="PS50994">
    <property type="entry name" value="INTEGRASE"/>
    <property type="match status" value="1"/>
</dbReference>
<dbReference type="InterPro" id="IPR012337">
    <property type="entry name" value="RNaseH-like_sf"/>
</dbReference>
<dbReference type="CDD" id="cd01647">
    <property type="entry name" value="RT_LTR"/>
    <property type="match status" value="1"/>
</dbReference>
<evidence type="ECO:0000256" key="8">
    <source>
        <dbReference type="ARBA" id="ARBA00022842"/>
    </source>
</evidence>
<dbReference type="Gene3D" id="3.10.10.10">
    <property type="entry name" value="HIV Type 1 Reverse Transcriptase, subunit A, domain 1"/>
    <property type="match status" value="1"/>
</dbReference>
<evidence type="ECO:0000256" key="9">
    <source>
        <dbReference type="ARBA" id="ARBA00022908"/>
    </source>
</evidence>
<dbReference type="PROSITE" id="PS50013">
    <property type="entry name" value="CHROMO_2"/>
    <property type="match status" value="1"/>
</dbReference>
<dbReference type="InterPro" id="IPR001584">
    <property type="entry name" value="Integrase_cat-core"/>
</dbReference>
<keyword evidence="8" id="KW-0460">Magnesium</keyword>
<dbReference type="InterPro" id="IPR043502">
    <property type="entry name" value="DNA/RNA_pol_sf"/>
</dbReference>
<dbReference type="GO" id="GO:0015074">
    <property type="term" value="P:DNA integration"/>
    <property type="evidence" value="ECO:0007669"/>
    <property type="project" value="UniProtKB-KW"/>
</dbReference>
<dbReference type="GO" id="GO:0004523">
    <property type="term" value="F:RNA-DNA hybrid ribonuclease activity"/>
    <property type="evidence" value="ECO:0007669"/>
    <property type="project" value="UniProtKB-EC"/>
</dbReference>
<evidence type="ECO:0000256" key="13">
    <source>
        <dbReference type="ARBA" id="ARBA00023172"/>
    </source>
</evidence>
<dbReference type="GO" id="GO:0003887">
    <property type="term" value="F:DNA-directed DNA polymerase activity"/>
    <property type="evidence" value="ECO:0007669"/>
    <property type="project" value="UniProtKB-KW"/>
</dbReference>
<dbReference type="Proteomes" id="UP000001646">
    <property type="component" value="Unplaced"/>
</dbReference>
<keyword evidence="6" id="KW-0064">Aspartyl protease</keyword>
<keyword evidence="11" id="KW-0239">DNA-directed DNA polymerase</keyword>
<dbReference type="Pfam" id="PF00078">
    <property type="entry name" value="RVT_1"/>
    <property type="match status" value="1"/>
</dbReference>
<dbReference type="CDD" id="cd00303">
    <property type="entry name" value="retropepsin_like"/>
    <property type="match status" value="1"/>
</dbReference>
<reference evidence="18" key="1">
    <citation type="submission" date="2009-12" db="EMBL/GenBank/DDBJ databases">
        <title>The Genome Sequence of Anolis carolinensis (Green Anole Lizard).</title>
        <authorList>
            <consortium name="The Genome Sequencing Platform"/>
            <person name="Di Palma F."/>
            <person name="Alfoldi J."/>
            <person name="Heiman D."/>
            <person name="Young S."/>
            <person name="Grabherr M."/>
            <person name="Johnson J."/>
            <person name="Lander E.S."/>
            <person name="Lindblad-Toh K."/>
        </authorList>
    </citation>
    <scope>NUCLEOTIDE SEQUENCE [LARGE SCALE GENOMIC DNA]</scope>
    <source>
        <strain evidence="18">JBL SC #1</strain>
    </source>
</reference>
<dbReference type="FunFam" id="3.30.70.270:FF:000026">
    <property type="entry name" value="Transposon Ty3-G Gag-Pol polyprotein"/>
    <property type="match status" value="1"/>
</dbReference>
<dbReference type="GO" id="GO:0006310">
    <property type="term" value="P:DNA recombination"/>
    <property type="evidence" value="ECO:0007669"/>
    <property type="project" value="UniProtKB-KW"/>
</dbReference>
<dbReference type="Ensembl" id="ENSACAT00000040735.1">
    <property type="protein sequence ID" value="ENSACAP00000024440.1"/>
    <property type="gene ID" value="ENSACAG00000036156.1"/>
</dbReference>
<dbReference type="InterPro" id="IPR043128">
    <property type="entry name" value="Rev_trsase/Diguanyl_cyclase"/>
</dbReference>
<evidence type="ECO:0000259" key="17">
    <source>
        <dbReference type="PROSITE" id="PS50994"/>
    </source>
</evidence>
<accession>A0A803SNA0</accession>
<keyword evidence="19" id="KW-1185">Reference proteome</keyword>
<dbReference type="GO" id="GO:0046872">
    <property type="term" value="F:metal ion binding"/>
    <property type="evidence" value="ECO:0007669"/>
    <property type="project" value="UniProtKB-KW"/>
</dbReference>
<evidence type="ECO:0000256" key="14">
    <source>
        <dbReference type="ARBA" id="ARBA00039658"/>
    </source>
</evidence>
<evidence type="ECO:0000256" key="4">
    <source>
        <dbReference type="ARBA" id="ARBA00022670"/>
    </source>
</evidence>
<evidence type="ECO:0000313" key="19">
    <source>
        <dbReference type="Proteomes" id="UP000001646"/>
    </source>
</evidence>
<dbReference type="Pfam" id="PF24626">
    <property type="entry name" value="SH3_Tf2-1"/>
    <property type="match status" value="1"/>
</dbReference>
<dbReference type="GO" id="GO:0003964">
    <property type="term" value="F:RNA-directed DNA polymerase activity"/>
    <property type="evidence" value="ECO:0007669"/>
    <property type="project" value="UniProtKB-KW"/>
</dbReference>
<dbReference type="AlphaFoldDB" id="A0A803SNA0"/>